<reference evidence="3 4" key="1">
    <citation type="submission" date="2024-09" db="EMBL/GenBank/DDBJ databases">
        <authorList>
            <person name="Sun Q."/>
            <person name="Mori K."/>
        </authorList>
    </citation>
    <scope>NUCLEOTIDE SEQUENCE [LARGE SCALE GENOMIC DNA]</scope>
    <source>
        <strain evidence="3 4">JCM 15389</strain>
    </source>
</reference>
<proteinExistence type="inferred from homology"/>
<evidence type="ECO:0000256" key="2">
    <source>
        <dbReference type="ARBA" id="ARBA00023002"/>
    </source>
</evidence>
<organism evidence="3 4">
    <name type="scientific">Aciditerrimonas ferrireducens</name>
    <dbReference type="NCBI Taxonomy" id="667306"/>
    <lineage>
        <taxon>Bacteria</taxon>
        <taxon>Bacillati</taxon>
        <taxon>Actinomycetota</taxon>
        <taxon>Acidimicrobiia</taxon>
        <taxon>Acidimicrobiales</taxon>
        <taxon>Acidimicrobiaceae</taxon>
        <taxon>Aciditerrimonas</taxon>
    </lineage>
</organism>
<dbReference type="Proteomes" id="UP001589788">
    <property type="component" value="Unassembled WGS sequence"/>
</dbReference>
<dbReference type="InterPro" id="IPR032710">
    <property type="entry name" value="NTF2-like_dom_sf"/>
</dbReference>
<evidence type="ECO:0000313" key="3">
    <source>
        <dbReference type="EMBL" id="MFC0081067.1"/>
    </source>
</evidence>
<name>A0ABV6C065_9ACTN</name>
<gene>
    <name evidence="3" type="ORF">ACFFRE_02695</name>
</gene>
<sequence length="178" mass="20871">MTTNRAIEALDQERLPVELAWRVEQFLFREAQLLDERRFEEWLALFCEDASYEAPLRVTRERQVDSELSPTGRIFWDSKQTLGVRVQRLCSDFAWAEQPPSRTRHFVTNVRTSRADGVIRARCNLLVYRNRGEDPRADLYSADRLDELVEEGEDFRIRRRILVVDQANLTGNSLSVLL</sequence>
<dbReference type="Gene3D" id="3.10.450.50">
    <property type="match status" value="1"/>
</dbReference>
<dbReference type="Pfam" id="PF00866">
    <property type="entry name" value="Ring_hydroxyl_B"/>
    <property type="match status" value="1"/>
</dbReference>
<dbReference type="PANTHER" id="PTHR41534">
    <property type="entry name" value="BLR3401 PROTEIN"/>
    <property type="match status" value="1"/>
</dbReference>
<dbReference type="PANTHER" id="PTHR41534:SF2">
    <property type="entry name" value="3-PHENYLPROPIONATE_CINNAMIC ACID DIOXYGENASE SUBUNIT BETA"/>
    <property type="match status" value="1"/>
</dbReference>
<dbReference type="SUPFAM" id="SSF54427">
    <property type="entry name" value="NTF2-like"/>
    <property type="match status" value="1"/>
</dbReference>
<accession>A0ABV6C065</accession>
<protein>
    <submittedName>
        <fullName evidence="3">Aromatic-ring-hydroxylating dioxygenase subunit beta</fullName>
    </submittedName>
</protein>
<dbReference type="RefSeq" id="WP_377787946.1">
    <property type="nucleotide sequence ID" value="NZ_JBHLYQ010000014.1"/>
</dbReference>
<keyword evidence="2" id="KW-0560">Oxidoreductase</keyword>
<dbReference type="GO" id="GO:0051213">
    <property type="term" value="F:dioxygenase activity"/>
    <property type="evidence" value="ECO:0007669"/>
    <property type="project" value="UniProtKB-KW"/>
</dbReference>
<evidence type="ECO:0000256" key="1">
    <source>
        <dbReference type="ARBA" id="ARBA00009570"/>
    </source>
</evidence>
<comment type="caution">
    <text evidence="3">The sequence shown here is derived from an EMBL/GenBank/DDBJ whole genome shotgun (WGS) entry which is preliminary data.</text>
</comment>
<comment type="similarity">
    <text evidence="1">Belongs to the bacterial ring-hydroxylating dioxygenase beta subunit family.</text>
</comment>
<keyword evidence="4" id="KW-1185">Reference proteome</keyword>
<dbReference type="NCBIfam" id="NF007479">
    <property type="entry name" value="PRK10069.1"/>
    <property type="match status" value="1"/>
</dbReference>
<dbReference type="InterPro" id="IPR000391">
    <property type="entry name" value="Rng_hydr_dOase-bsu"/>
</dbReference>
<evidence type="ECO:0000313" key="4">
    <source>
        <dbReference type="Proteomes" id="UP001589788"/>
    </source>
</evidence>
<dbReference type="EMBL" id="JBHLYQ010000014">
    <property type="protein sequence ID" value="MFC0081067.1"/>
    <property type="molecule type" value="Genomic_DNA"/>
</dbReference>
<dbReference type="CDD" id="cd00667">
    <property type="entry name" value="ring_hydroxylating_dioxygenases_beta"/>
    <property type="match status" value="1"/>
</dbReference>
<keyword evidence="3" id="KW-0223">Dioxygenase</keyword>